<dbReference type="Gene3D" id="1.10.287.130">
    <property type="match status" value="1"/>
</dbReference>
<organism evidence="9 10">
    <name type="scientific">Hallella seregens ATCC 51272</name>
    <dbReference type="NCBI Taxonomy" id="1336250"/>
    <lineage>
        <taxon>Bacteria</taxon>
        <taxon>Pseudomonadati</taxon>
        <taxon>Bacteroidota</taxon>
        <taxon>Bacteroidia</taxon>
        <taxon>Bacteroidales</taxon>
        <taxon>Prevotellaceae</taxon>
        <taxon>Hallella</taxon>
    </lineage>
</organism>
<dbReference type="SUPFAM" id="SSF47384">
    <property type="entry name" value="Homodimeric domain of signal transducing histidine kinase"/>
    <property type="match status" value="1"/>
</dbReference>
<dbReference type="RefSeq" id="WP_027953081.1">
    <property type="nucleotide sequence ID" value="NZ_JBHLZF010000002.1"/>
</dbReference>
<evidence type="ECO:0000256" key="2">
    <source>
        <dbReference type="ARBA" id="ARBA00012438"/>
    </source>
</evidence>
<evidence type="ECO:0000256" key="6">
    <source>
        <dbReference type="ARBA" id="ARBA00023012"/>
    </source>
</evidence>
<dbReference type="Pfam" id="PF02518">
    <property type="entry name" value="HATPase_c"/>
    <property type="match status" value="1"/>
</dbReference>
<dbReference type="Gene3D" id="3.30.565.10">
    <property type="entry name" value="Histidine kinase-like ATPase, C-terminal domain"/>
    <property type="match status" value="1"/>
</dbReference>
<dbReference type="PANTHER" id="PTHR45453:SF1">
    <property type="entry name" value="PHOSPHATE REGULON SENSOR PROTEIN PHOR"/>
    <property type="match status" value="1"/>
</dbReference>
<keyword evidence="7" id="KW-0812">Transmembrane</keyword>
<dbReference type="PANTHER" id="PTHR45453">
    <property type="entry name" value="PHOSPHATE REGULON SENSOR PROTEIN PHOR"/>
    <property type="match status" value="1"/>
</dbReference>
<evidence type="ECO:0000256" key="7">
    <source>
        <dbReference type="SAM" id="Phobius"/>
    </source>
</evidence>
<feature type="transmembrane region" description="Helical" evidence="7">
    <location>
        <begin position="227"/>
        <end position="248"/>
    </location>
</feature>
<dbReference type="GO" id="GO:0016301">
    <property type="term" value="F:kinase activity"/>
    <property type="evidence" value="ECO:0007669"/>
    <property type="project" value="UniProtKB-KW"/>
</dbReference>
<keyword evidence="7" id="KW-1133">Transmembrane helix</keyword>
<proteinExistence type="predicted"/>
<evidence type="ECO:0000313" key="9">
    <source>
        <dbReference type="EMBL" id="MFB9898362.1"/>
    </source>
</evidence>
<dbReference type="InterPro" id="IPR005467">
    <property type="entry name" value="His_kinase_dom"/>
</dbReference>
<evidence type="ECO:0000256" key="3">
    <source>
        <dbReference type="ARBA" id="ARBA00022553"/>
    </source>
</evidence>
<dbReference type="InterPro" id="IPR003661">
    <property type="entry name" value="HisK_dim/P_dom"/>
</dbReference>
<evidence type="ECO:0000256" key="5">
    <source>
        <dbReference type="ARBA" id="ARBA00022777"/>
    </source>
</evidence>
<keyword evidence="5 9" id="KW-0418">Kinase</keyword>
<feature type="transmembrane region" description="Helical" evidence="7">
    <location>
        <begin position="7"/>
        <end position="28"/>
    </location>
</feature>
<dbReference type="InterPro" id="IPR036890">
    <property type="entry name" value="HATPase_C_sf"/>
</dbReference>
<dbReference type="Pfam" id="PF00512">
    <property type="entry name" value="HisKA"/>
    <property type="match status" value="1"/>
</dbReference>
<keyword evidence="3" id="KW-0597">Phosphoprotein</keyword>
<dbReference type="SMART" id="SM00388">
    <property type="entry name" value="HisKA"/>
    <property type="match status" value="1"/>
</dbReference>
<feature type="transmembrane region" description="Helical" evidence="7">
    <location>
        <begin position="93"/>
        <end position="110"/>
    </location>
</feature>
<dbReference type="EMBL" id="JBHLZF010000002">
    <property type="protein sequence ID" value="MFB9898362.1"/>
    <property type="molecule type" value="Genomic_DNA"/>
</dbReference>
<dbReference type="PROSITE" id="PS50109">
    <property type="entry name" value="HIS_KIN"/>
    <property type="match status" value="1"/>
</dbReference>
<sequence length="483" mass="54201">MRLPMKYIVVLVMVVLTAILGYQGYWLLDLYHSMEARARSDAREAVRVADYDEMIHRIQVLRQRKDAEHERTDVSIHVDSHSGRSTVSSDVKTIQMGGAGVMAVLPYLKFSTMLRDAHNMMQFGLYMQQGIHSGLDPMQPNDAAYFDSLLTRRLDSLGIASSHRLLHLHHYTVYRGKPRVITDTLAVFGPANETWADTIRFEMDATKSQSYVVFLPPYRPRVLRQMAGILATSGVILLVLALVFWYLVRTLMQLRTLDEMKTDFTNNMTHELKTPIAVAYAANDALLNFDAASDPARMRRYLAISQQQLQRLGGLVEQILSMSMERRKTMQLTMEPVDIGALLPPLVREQKLKAGKPVDIETHATPGVTVRADRAHLANVIGNLLDNAVKYSEGRARIVVTARPGNGGGATITVHDQGIGIDAGHLPYVFDKFYRVPQGNRHNVKGYGLGLYYVRSMMEKFGGEVSVESAPGRGTTFKLTFYE</sequence>
<comment type="caution">
    <text evidence="9">The sequence shown here is derived from an EMBL/GenBank/DDBJ whole genome shotgun (WGS) entry which is preliminary data.</text>
</comment>
<dbReference type="InterPro" id="IPR036097">
    <property type="entry name" value="HisK_dim/P_sf"/>
</dbReference>
<evidence type="ECO:0000256" key="1">
    <source>
        <dbReference type="ARBA" id="ARBA00000085"/>
    </source>
</evidence>
<dbReference type="InterPro" id="IPR003594">
    <property type="entry name" value="HATPase_dom"/>
</dbReference>
<dbReference type="EC" id="2.7.13.3" evidence="2"/>
<dbReference type="InterPro" id="IPR050351">
    <property type="entry name" value="BphY/WalK/GraS-like"/>
</dbReference>
<evidence type="ECO:0000256" key="4">
    <source>
        <dbReference type="ARBA" id="ARBA00022679"/>
    </source>
</evidence>
<keyword evidence="6" id="KW-0902">Two-component regulatory system</keyword>
<dbReference type="Proteomes" id="UP001589688">
    <property type="component" value="Unassembled WGS sequence"/>
</dbReference>
<name>A0ABV5ZLW2_9BACT</name>
<comment type="catalytic activity">
    <reaction evidence="1">
        <text>ATP + protein L-histidine = ADP + protein N-phospho-L-histidine.</text>
        <dbReference type="EC" id="2.7.13.3"/>
    </reaction>
</comment>
<protein>
    <recommendedName>
        <fullName evidence="2">histidine kinase</fullName>
        <ecNumber evidence="2">2.7.13.3</ecNumber>
    </recommendedName>
</protein>
<dbReference type="PRINTS" id="PR00344">
    <property type="entry name" value="BCTRLSENSOR"/>
</dbReference>
<accession>A0ABV5ZLW2</accession>
<feature type="domain" description="Histidine kinase" evidence="8">
    <location>
        <begin position="267"/>
        <end position="483"/>
    </location>
</feature>
<dbReference type="InterPro" id="IPR004358">
    <property type="entry name" value="Sig_transdc_His_kin-like_C"/>
</dbReference>
<dbReference type="SUPFAM" id="SSF55874">
    <property type="entry name" value="ATPase domain of HSP90 chaperone/DNA topoisomerase II/histidine kinase"/>
    <property type="match status" value="1"/>
</dbReference>
<keyword evidence="7" id="KW-0472">Membrane</keyword>
<dbReference type="SMART" id="SM00387">
    <property type="entry name" value="HATPase_c"/>
    <property type="match status" value="1"/>
</dbReference>
<reference evidence="9 10" key="1">
    <citation type="submission" date="2024-09" db="EMBL/GenBank/DDBJ databases">
        <authorList>
            <person name="Sun Q."/>
            <person name="Mori K."/>
        </authorList>
    </citation>
    <scope>NUCLEOTIDE SEQUENCE [LARGE SCALE GENOMIC DNA]</scope>
    <source>
        <strain evidence="9 10">ATCC 51272</strain>
    </source>
</reference>
<dbReference type="CDD" id="cd00082">
    <property type="entry name" value="HisKA"/>
    <property type="match status" value="1"/>
</dbReference>
<keyword evidence="4" id="KW-0808">Transferase</keyword>
<evidence type="ECO:0000313" key="10">
    <source>
        <dbReference type="Proteomes" id="UP001589688"/>
    </source>
</evidence>
<evidence type="ECO:0000259" key="8">
    <source>
        <dbReference type="PROSITE" id="PS50109"/>
    </source>
</evidence>
<gene>
    <name evidence="9" type="ORF">ACFFK8_11295</name>
</gene>
<keyword evidence="10" id="KW-1185">Reference proteome</keyword>